<evidence type="ECO:0000313" key="4">
    <source>
        <dbReference type="EMBL" id="OQP88480.1"/>
    </source>
</evidence>
<evidence type="ECO:0000313" key="5">
    <source>
        <dbReference type="Proteomes" id="UP000192652"/>
    </source>
</evidence>
<dbReference type="Proteomes" id="UP000192652">
    <property type="component" value="Unassembled WGS sequence"/>
</dbReference>
<dbReference type="Pfam" id="PF00583">
    <property type="entry name" value="Acetyltransf_1"/>
    <property type="match status" value="1"/>
</dbReference>
<dbReference type="Gene3D" id="3.40.630.30">
    <property type="match status" value="1"/>
</dbReference>
<accession>A0ABX3PJU3</accession>
<proteinExistence type="predicted"/>
<evidence type="ECO:0000256" key="1">
    <source>
        <dbReference type="ARBA" id="ARBA00022679"/>
    </source>
</evidence>
<dbReference type="InterPro" id="IPR000182">
    <property type="entry name" value="GNAT_dom"/>
</dbReference>
<dbReference type="SUPFAM" id="SSF55729">
    <property type="entry name" value="Acyl-CoA N-acyltransferases (Nat)"/>
    <property type="match status" value="1"/>
</dbReference>
<dbReference type="InterPro" id="IPR050832">
    <property type="entry name" value="Bact_Acetyltransf"/>
</dbReference>
<keyword evidence="2" id="KW-0012">Acyltransferase</keyword>
<protein>
    <submittedName>
        <fullName evidence="4">GNAT family N-acetyltransferase</fullName>
    </submittedName>
</protein>
<dbReference type="PANTHER" id="PTHR43877">
    <property type="entry name" value="AMINOALKYLPHOSPHONATE N-ACETYLTRANSFERASE-RELATED-RELATED"/>
    <property type="match status" value="1"/>
</dbReference>
<dbReference type="CDD" id="cd04301">
    <property type="entry name" value="NAT_SF"/>
    <property type="match status" value="1"/>
</dbReference>
<gene>
    <name evidence="4" type="ORF">BTR14_02135</name>
</gene>
<keyword evidence="5" id="KW-1185">Reference proteome</keyword>
<organism evidence="4 5">
    <name type="scientific">Xaviernesmea rhizosphaerae</name>
    <dbReference type="NCBI Taxonomy" id="1672749"/>
    <lineage>
        <taxon>Bacteria</taxon>
        <taxon>Pseudomonadati</taxon>
        <taxon>Pseudomonadota</taxon>
        <taxon>Alphaproteobacteria</taxon>
        <taxon>Hyphomicrobiales</taxon>
        <taxon>Rhizobiaceae</taxon>
        <taxon>Rhizobium/Agrobacterium group</taxon>
        <taxon>Xaviernesmea</taxon>
    </lineage>
</organism>
<dbReference type="RefSeq" id="WP_081173668.1">
    <property type="nucleotide sequence ID" value="NZ_MSPX01000001.1"/>
</dbReference>
<dbReference type="InterPro" id="IPR016181">
    <property type="entry name" value="Acyl_CoA_acyltransferase"/>
</dbReference>
<sequence length="169" mass="18100">MTDSLIRAATAEDFPALRAIEHAAFETLRRAGAVSGPAAVSGDADLRRYLEADCLDLAMDAAGQPIGYVGASLLEGWLHVGELDVHPAWQRQGIGRRLMKGILDKGRACGLPGATLTTDRLAAFNAPFYASLGFRPVDDASLPWLQAILDAEVAKGLDPARRLAMRLDF</sequence>
<dbReference type="PROSITE" id="PS51186">
    <property type="entry name" value="GNAT"/>
    <property type="match status" value="1"/>
</dbReference>
<dbReference type="EMBL" id="MSPX01000001">
    <property type="protein sequence ID" value="OQP88480.1"/>
    <property type="molecule type" value="Genomic_DNA"/>
</dbReference>
<evidence type="ECO:0000256" key="2">
    <source>
        <dbReference type="ARBA" id="ARBA00023315"/>
    </source>
</evidence>
<keyword evidence="1" id="KW-0808">Transferase</keyword>
<name>A0ABX3PJU3_9HYPH</name>
<feature type="domain" description="N-acetyltransferase" evidence="3">
    <location>
        <begin position="4"/>
        <end position="168"/>
    </location>
</feature>
<comment type="caution">
    <text evidence="4">The sequence shown here is derived from an EMBL/GenBank/DDBJ whole genome shotgun (WGS) entry which is preliminary data.</text>
</comment>
<reference evidence="4 5" key="1">
    <citation type="journal article" date="2017" name="Antonie Van Leeuwenhoek">
        <title>Rhizobium rhizosphaerae sp. nov., a novel species isolated from rice rhizosphere.</title>
        <authorList>
            <person name="Zhao J.J."/>
            <person name="Zhang J."/>
            <person name="Zhang R.J."/>
            <person name="Zhang C.W."/>
            <person name="Yin H.Q."/>
            <person name="Zhang X.X."/>
        </authorList>
    </citation>
    <scope>NUCLEOTIDE SEQUENCE [LARGE SCALE GENOMIC DNA]</scope>
    <source>
        <strain evidence="4 5">RD15</strain>
    </source>
</reference>
<evidence type="ECO:0000259" key="3">
    <source>
        <dbReference type="PROSITE" id="PS51186"/>
    </source>
</evidence>